<dbReference type="CDD" id="cd07103">
    <property type="entry name" value="ALDH_F5_SSADH_GabD"/>
    <property type="match status" value="1"/>
</dbReference>
<dbReference type="Gene3D" id="3.40.309.10">
    <property type="entry name" value="Aldehyde Dehydrogenase, Chain A, domain 2"/>
    <property type="match status" value="1"/>
</dbReference>
<dbReference type="AlphaFoldDB" id="A0A068R647"/>
<dbReference type="PANTHER" id="PTHR43353">
    <property type="entry name" value="SUCCINATE-SEMIALDEHYDE DEHYDROGENASE, MITOCHONDRIAL"/>
    <property type="match status" value="1"/>
</dbReference>
<dbReference type="GO" id="GO:0005829">
    <property type="term" value="C:cytosol"/>
    <property type="evidence" value="ECO:0007669"/>
    <property type="project" value="TreeGrafter"/>
</dbReference>
<dbReference type="STRING" id="1354304.XPG1_2734"/>
<dbReference type="InterPro" id="IPR016162">
    <property type="entry name" value="Ald_DH_N"/>
</dbReference>
<evidence type="ECO:0000256" key="2">
    <source>
        <dbReference type="ARBA" id="ARBA00023002"/>
    </source>
</evidence>
<sequence length="495" mass="52878">MTSHLDTELAVQQAYINGQWLDADNKTTFKVTNPANGEIIANVSDLGATETQRAIEAANNALPAWRALPAKQRSQKLKQWFELILHHQDKLAEILSTEQGKPYAEAMGEIAYGASFIEWFAEEGKRTYGETLPSPIPGRRLATIKQPIGVVAAITPWNFPHAMITRKVAPALAAGCTVVLKPAAETPLSALALAVLAEQAGLPAGVLNIVTGMDAKAIGEVLTSSPIVRKLSFTGSTRVGKLLMAQCADTVKKLSLELGGNAPFIVFDDADLDAAVEGAMAVKFRNSGQTCVCANRILVQERIYDAFAERLAHAVKQLNVGPAIDPASQQGPLINQAAVEKVQAHISDAVSNGARILAGGTPHALGGLFFEPTVLIDVTEAMQVAHEETFGPLAPLLKFGDEAEAIRIANDTEFGLAAYFYSRDIGRIYRVAEALESGMVGINEGLISNEIAPFGGIKQSGLGREGSRYGIEDYLEVKYLCFGGLDAKGNESPMR</sequence>
<dbReference type="InterPro" id="IPR015590">
    <property type="entry name" value="Aldehyde_DH_dom"/>
</dbReference>
<dbReference type="GO" id="GO:0004777">
    <property type="term" value="F:succinate-semialdehyde dehydrogenase (NAD+) activity"/>
    <property type="evidence" value="ECO:0007669"/>
    <property type="project" value="TreeGrafter"/>
</dbReference>
<dbReference type="InterPro" id="IPR016163">
    <property type="entry name" value="Ald_DH_C"/>
</dbReference>
<dbReference type="RefSeq" id="WP_045959311.1">
    <property type="nucleotide sequence ID" value="NZ_FO704551.1"/>
</dbReference>
<dbReference type="Proteomes" id="UP000032735">
    <property type="component" value="Chromosome"/>
</dbReference>
<dbReference type="InterPro" id="IPR050740">
    <property type="entry name" value="Aldehyde_DH_Superfamily"/>
</dbReference>
<dbReference type="EC" id="1.2.1.16" evidence="6"/>
<dbReference type="HOGENOM" id="CLU_005391_5_3_6"/>
<dbReference type="PROSITE" id="PS00687">
    <property type="entry name" value="ALDEHYDE_DEHYDR_GLU"/>
    <property type="match status" value="1"/>
</dbReference>
<name>A0A068R647_9GAMM</name>
<dbReference type="FunFam" id="3.40.309.10:FF:000004">
    <property type="entry name" value="Succinate-semialdehyde dehydrogenase I"/>
    <property type="match status" value="1"/>
</dbReference>
<feature type="domain" description="Aldehyde dehydrogenase" evidence="5">
    <location>
        <begin position="20"/>
        <end position="479"/>
    </location>
</feature>
<evidence type="ECO:0000256" key="1">
    <source>
        <dbReference type="ARBA" id="ARBA00009986"/>
    </source>
</evidence>
<dbReference type="GO" id="GO:0009450">
    <property type="term" value="P:gamma-aminobutyric acid catabolic process"/>
    <property type="evidence" value="ECO:0007669"/>
    <property type="project" value="InterPro"/>
</dbReference>
<evidence type="ECO:0000256" key="3">
    <source>
        <dbReference type="PROSITE-ProRule" id="PRU10007"/>
    </source>
</evidence>
<keyword evidence="7" id="KW-1185">Reference proteome</keyword>
<keyword evidence="2 4" id="KW-0560">Oxidoreductase</keyword>
<evidence type="ECO:0000259" key="5">
    <source>
        <dbReference type="Pfam" id="PF00171"/>
    </source>
</evidence>
<dbReference type="SUPFAM" id="SSF53720">
    <property type="entry name" value="ALDH-like"/>
    <property type="match status" value="1"/>
</dbReference>
<protein>
    <submittedName>
        <fullName evidence="6">Succinate-semialdehyde dehydrogenase [NADP+]</fullName>
        <ecNumber evidence="6">1.2.1.16</ecNumber>
    </submittedName>
</protein>
<comment type="similarity">
    <text evidence="1 4">Belongs to the aldehyde dehydrogenase family.</text>
</comment>
<dbReference type="InterPro" id="IPR010102">
    <property type="entry name" value="Succ_semiAld_DH"/>
</dbReference>
<dbReference type="NCBIfam" id="TIGR01780">
    <property type="entry name" value="SSADH"/>
    <property type="match status" value="1"/>
</dbReference>
<feature type="active site" evidence="3">
    <location>
        <position position="257"/>
    </location>
</feature>
<dbReference type="EMBL" id="FO704551">
    <property type="protein sequence ID" value="CDG22386.1"/>
    <property type="molecule type" value="Genomic_DNA"/>
</dbReference>
<dbReference type="InterPro" id="IPR016160">
    <property type="entry name" value="Ald_DH_CS_CYS"/>
</dbReference>
<gene>
    <name evidence="6" type="primary">gabD</name>
    <name evidence="6" type="ORF">XPG1_2734</name>
</gene>
<reference evidence="6 7" key="1">
    <citation type="submission" date="2013-07" db="EMBL/GenBank/DDBJ databases">
        <authorList>
            <person name="Genoscope - CEA"/>
        </authorList>
    </citation>
    <scope>NUCLEOTIDE SEQUENCE [LARGE SCALE GENOMIC DNA]</scope>
    <source>
        <strain evidence="6 7">G6</strain>
    </source>
</reference>
<dbReference type="Gene3D" id="3.40.605.10">
    <property type="entry name" value="Aldehyde Dehydrogenase, Chain A, domain 1"/>
    <property type="match status" value="1"/>
</dbReference>
<dbReference type="FunFam" id="3.40.605.10:FF:000005">
    <property type="entry name" value="Succinate-semialdehyde dehydrogenase I"/>
    <property type="match status" value="1"/>
</dbReference>
<dbReference type="OrthoDB" id="9812625at2"/>
<dbReference type="KEGG" id="xpo:XPG1_2734"/>
<proteinExistence type="inferred from homology"/>
<dbReference type="PROSITE" id="PS00070">
    <property type="entry name" value="ALDEHYDE_DEHYDR_CYS"/>
    <property type="match status" value="1"/>
</dbReference>
<dbReference type="InterPro" id="IPR029510">
    <property type="entry name" value="Ald_DH_CS_GLU"/>
</dbReference>
<evidence type="ECO:0000313" key="7">
    <source>
        <dbReference type="Proteomes" id="UP000032735"/>
    </source>
</evidence>
<accession>A0A068R647</accession>
<dbReference type="PANTHER" id="PTHR43353:SF5">
    <property type="entry name" value="SUCCINATE-SEMIALDEHYDE DEHYDROGENASE, MITOCHONDRIAL"/>
    <property type="match status" value="1"/>
</dbReference>
<evidence type="ECO:0000313" key="6">
    <source>
        <dbReference type="EMBL" id="CDG22386.1"/>
    </source>
</evidence>
<dbReference type="InterPro" id="IPR016161">
    <property type="entry name" value="Ald_DH/histidinol_DH"/>
</dbReference>
<dbReference type="Pfam" id="PF00171">
    <property type="entry name" value="Aldedh"/>
    <property type="match status" value="1"/>
</dbReference>
<organism evidence="6 7">
    <name type="scientific">Xenorhabdus poinarii G6</name>
    <dbReference type="NCBI Taxonomy" id="1354304"/>
    <lineage>
        <taxon>Bacteria</taxon>
        <taxon>Pseudomonadati</taxon>
        <taxon>Pseudomonadota</taxon>
        <taxon>Gammaproteobacteria</taxon>
        <taxon>Enterobacterales</taxon>
        <taxon>Morganellaceae</taxon>
        <taxon>Xenorhabdus</taxon>
    </lineage>
</organism>
<evidence type="ECO:0000256" key="4">
    <source>
        <dbReference type="RuleBase" id="RU003345"/>
    </source>
</evidence>